<dbReference type="InterPro" id="IPR011992">
    <property type="entry name" value="EF-hand-dom_pair"/>
</dbReference>
<dbReference type="EMBL" id="JACGWL010000010">
    <property type="protein sequence ID" value="KAK4394283.1"/>
    <property type="molecule type" value="Genomic_DNA"/>
</dbReference>
<reference evidence="3" key="2">
    <citation type="journal article" date="2024" name="Plant">
        <title>Genomic evolution and insights into agronomic trait innovations of Sesamum species.</title>
        <authorList>
            <person name="Miao H."/>
            <person name="Wang L."/>
            <person name="Qu L."/>
            <person name="Liu H."/>
            <person name="Sun Y."/>
            <person name="Le M."/>
            <person name="Wang Q."/>
            <person name="Wei S."/>
            <person name="Zheng Y."/>
            <person name="Lin W."/>
            <person name="Duan Y."/>
            <person name="Cao H."/>
            <person name="Xiong S."/>
            <person name="Wang X."/>
            <person name="Wei L."/>
            <person name="Li C."/>
            <person name="Ma Q."/>
            <person name="Ju M."/>
            <person name="Zhao R."/>
            <person name="Li G."/>
            <person name="Mu C."/>
            <person name="Tian Q."/>
            <person name="Mei H."/>
            <person name="Zhang T."/>
            <person name="Gao T."/>
            <person name="Zhang H."/>
        </authorList>
    </citation>
    <scope>NUCLEOTIDE SEQUENCE</scope>
    <source>
        <strain evidence="3">K16</strain>
    </source>
</reference>
<dbReference type="CDD" id="cd00051">
    <property type="entry name" value="EFh"/>
    <property type="match status" value="1"/>
</dbReference>
<dbReference type="PROSITE" id="PS00018">
    <property type="entry name" value="EF_HAND_1"/>
    <property type="match status" value="1"/>
</dbReference>
<dbReference type="PROSITE" id="PS50222">
    <property type="entry name" value="EF_HAND_2"/>
    <property type="match status" value="1"/>
</dbReference>
<proteinExistence type="predicted"/>
<dbReference type="InterPro" id="IPR018247">
    <property type="entry name" value="EF_Hand_1_Ca_BS"/>
</dbReference>
<dbReference type="GO" id="GO:0005509">
    <property type="term" value="F:calcium ion binding"/>
    <property type="evidence" value="ECO:0007669"/>
    <property type="project" value="InterPro"/>
</dbReference>
<sequence length="164" mass="18294">MSMSRPDKPRGRHHGLTQQKRQEIKEAFQLFDTDGSGTIDAKELNVAMRALGFEMSEEMCTWKPSPWPRSALLAARLFASRHSPAQLYADGAAHNKYLLSRPLERTVVGGCAQIWDIAPAASSKLDETFLVPLARQHVIATAAKTCSWTLYKRLPIFSCVPGWP</sequence>
<evidence type="ECO:0000313" key="3">
    <source>
        <dbReference type="EMBL" id="KAK4394283.1"/>
    </source>
</evidence>
<dbReference type="Pfam" id="PF00036">
    <property type="entry name" value="EF-hand_1"/>
    <property type="match status" value="1"/>
</dbReference>
<reference evidence="3" key="1">
    <citation type="submission" date="2020-06" db="EMBL/GenBank/DDBJ databases">
        <authorList>
            <person name="Li T."/>
            <person name="Hu X."/>
            <person name="Zhang T."/>
            <person name="Song X."/>
            <person name="Zhang H."/>
            <person name="Dai N."/>
            <person name="Sheng W."/>
            <person name="Hou X."/>
            <person name="Wei L."/>
        </authorList>
    </citation>
    <scope>NUCLEOTIDE SEQUENCE</scope>
    <source>
        <strain evidence="3">K16</strain>
        <tissue evidence="3">Leaf</tissue>
    </source>
</reference>
<evidence type="ECO:0000313" key="4">
    <source>
        <dbReference type="Proteomes" id="UP001289374"/>
    </source>
</evidence>
<comment type="caution">
    <text evidence="3">The sequence shown here is derived from an EMBL/GenBank/DDBJ whole genome shotgun (WGS) entry which is preliminary data.</text>
</comment>
<keyword evidence="4" id="KW-1185">Reference proteome</keyword>
<dbReference type="Gene3D" id="1.10.238.10">
    <property type="entry name" value="EF-hand"/>
    <property type="match status" value="1"/>
</dbReference>
<organism evidence="3 4">
    <name type="scientific">Sesamum angolense</name>
    <dbReference type="NCBI Taxonomy" id="2727404"/>
    <lineage>
        <taxon>Eukaryota</taxon>
        <taxon>Viridiplantae</taxon>
        <taxon>Streptophyta</taxon>
        <taxon>Embryophyta</taxon>
        <taxon>Tracheophyta</taxon>
        <taxon>Spermatophyta</taxon>
        <taxon>Magnoliopsida</taxon>
        <taxon>eudicotyledons</taxon>
        <taxon>Gunneridae</taxon>
        <taxon>Pentapetalae</taxon>
        <taxon>asterids</taxon>
        <taxon>lamiids</taxon>
        <taxon>Lamiales</taxon>
        <taxon>Pedaliaceae</taxon>
        <taxon>Sesamum</taxon>
    </lineage>
</organism>
<keyword evidence="1" id="KW-0106">Calcium</keyword>
<gene>
    <name evidence="3" type="ORF">Sango_1899100</name>
</gene>
<feature type="domain" description="EF-hand" evidence="2">
    <location>
        <begin position="19"/>
        <end position="54"/>
    </location>
</feature>
<protein>
    <submittedName>
        <fullName evidence="3">Caltractin</fullName>
    </submittedName>
</protein>
<dbReference type="InterPro" id="IPR002048">
    <property type="entry name" value="EF_hand_dom"/>
</dbReference>
<evidence type="ECO:0000259" key="2">
    <source>
        <dbReference type="PROSITE" id="PS50222"/>
    </source>
</evidence>
<dbReference type="Proteomes" id="UP001289374">
    <property type="component" value="Unassembled WGS sequence"/>
</dbReference>
<name>A0AAE1WIT7_9LAMI</name>
<evidence type="ECO:0000256" key="1">
    <source>
        <dbReference type="ARBA" id="ARBA00022837"/>
    </source>
</evidence>
<dbReference type="AlphaFoldDB" id="A0AAE1WIT7"/>
<accession>A0AAE1WIT7</accession>
<dbReference type="SUPFAM" id="SSF47473">
    <property type="entry name" value="EF-hand"/>
    <property type="match status" value="1"/>
</dbReference>
<dbReference type="SMART" id="SM00054">
    <property type="entry name" value="EFh"/>
    <property type="match status" value="1"/>
</dbReference>